<dbReference type="AlphaFoldDB" id="F0WVI9"/>
<dbReference type="InterPro" id="IPR037624">
    <property type="entry name" value="Nup133-like"/>
</dbReference>
<dbReference type="GO" id="GO:0017056">
    <property type="term" value="F:structural constituent of nuclear pore"/>
    <property type="evidence" value="ECO:0007669"/>
    <property type="project" value="InterPro"/>
</dbReference>
<reference evidence="5" key="1">
    <citation type="journal article" date="2011" name="PLoS Biol.">
        <title>Gene gain and loss during evolution of obligate parasitism in the white rust pathogen of Arabidopsis thaliana.</title>
        <authorList>
            <person name="Kemen E."/>
            <person name="Gardiner A."/>
            <person name="Schultz-Larsen T."/>
            <person name="Kemen A.C."/>
            <person name="Balmuth A.L."/>
            <person name="Robert-Seilaniantz A."/>
            <person name="Bailey K."/>
            <person name="Holub E."/>
            <person name="Studholme D.J."/>
            <person name="Maclean D."/>
            <person name="Jones J.D."/>
        </authorList>
    </citation>
    <scope>NUCLEOTIDE SEQUENCE</scope>
</reference>
<dbReference type="GO" id="GO:0000972">
    <property type="term" value="P:transcription-dependent tethering of RNA polymerase II gene DNA at nuclear periphery"/>
    <property type="evidence" value="ECO:0007669"/>
    <property type="project" value="TreeGrafter"/>
</dbReference>
<protein>
    <submittedName>
        <fullName evidence="5">Uncharacterized protein AlNc14C297G10324</fullName>
    </submittedName>
</protein>
<organism evidence="5">
    <name type="scientific">Albugo laibachii Nc14</name>
    <dbReference type="NCBI Taxonomy" id="890382"/>
    <lineage>
        <taxon>Eukaryota</taxon>
        <taxon>Sar</taxon>
        <taxon>Stramenopiles</taxon>
        <taxon>Oomycota</taxon>
        <taxon>Peronosporomycetes</taxon>
        <taxon>Albuginales</taxon>
        <taxon>Albuginaceae</taxon>
        <taxon>Albugo</taxon>
    </lineage>
</organism>
<reference evidence="5" key="2">
    <citation type="submission" date="2011-02" db="EMBL/GenBank/DDBJ databases">
        <authorList>
            <person name="MacLean D."/>
        </authorList>
    </citation>
    <scope>NUCLEOTIDE SEQUENCE</scope>
</reference>
<sequence length="1241" mass="140966">MFRPRKHYASTRSEADATSPSVSIEQARDSSGYKRPRLLQNTHICPNSTDENRFFHSDRPKSPSRLSESLVLQDDHWSITTLTPNTTNLIDLSSKWNQQIAPSIRFCKRIGSKSSKNEFYCVLSMRSHVIVWKAFVSSNSGGDFHLKDSIFMLQYPKEHTDILEAFHPFVLKDRNKVSLLVLCENGHIFYWKDFETLSNTPINAEIRLDRNESITTDTRQAYMTHNGATTSIFCWSDMGNVWEVSVSGSSVSLRSFNMNPKSVFKALTNSFSRFFNEKSIQNSIQKIYFYKNDSENYSESKLLALFENGVLQCRIFDGIDIENYSMDIQWEFDLFRFGKFFFAENYSSDEILERIHIPTISLHRPGSFTVMLAFVCSETSISKQLRFALFHFQIDPSTSHRGFYEPIWSHSFDYTQTIDLATDCKSIVNVEILSISSDSMYVVWTQMDPVHIEAVSVSQLNSVESHSVSLETQKDRASAYALSMNDGSNGIRGSILCIAIDTRPSIPMTQFSIVTAEKFDPLTRVDHPKILPKAQDSQVIPLDIGASVNKYVSQLEKLFFSREKYCVCVDDGDVDRVAHAAIAIHFQILNANPSAGLRWSTDTGNMSTAGKDMYMLTPKLIRYQLEEKRKRVDAFVSFLQRQCHSIWNYMTHSKDLMEHFSLDRAKLNAALTLCNFQASLNVDNDSKVSGILHFAIQRTVRKRGYDDEELRSSGYNAFDIFYCEVSRILELLEALQNELERVLSSALDDFELIKGVGDANASAICLFQGFTSSSLSTIAGESMVTDKIRRDVLDLIALSSSVFLPTHMKSVQGIGGHLTLHNIVEIADQIRELGVLVLDSLPSNSSSATCNSIKLILHPLVYVAALLGSGSECVNDGNRKESQAKWLKECVKLCEKYLYFEGMIFLFTTKFAEKWMDIDAILCDSNDRRRAVEQIAIYCQKSPVFSSFLHRWIAGNVIHPWISPEDVDGFQREEKRRIRMLLLLMSSSDLCSPELHEFLLHSDHLKKYAWMTSISLNDFHQTASLAFQQGQIETTNVPRRKTLTSISKIAMLGANSTDSKAIQYELTRNRIQEVLFQLPVPIVNLTADRPHSFPDLIQACMNAMDALEATDSLRPSVFLMCLEALDCVLGTPEEEIDAKELYTNVWRWCLMTDMAKWKLICEWWENSANEIQMENEMRETLLYSVMSRYGSCGNAGALTLKAIDGIVGFEEESVKTHRQICEIMKKTFTLAVSAGSMEDSE</sequence>
<name>F0WVI9_9STRA</name>
<accession>F0WVI9</accession>
<dbReference type="HOGENOM" id="CLU_006474_0_0_1"/>
<dbReference type="GO" id="GO:0031080">
    <property type="term" value="C:nuclear pore outer ring"/>
    <property type="evidence" value="ECO:0007669"/>
    <property type="project" value="TreeGrafter"/>
</dbReference>
<evidence type="ECO:0000313" key="5">
    <source>
        <dbReference type="EMBL" id="CCA25431.1"/>
    </source>
</evidence>
<dbReference type="EMBL" id="FR824342">
    <property type="protein sequence ID" value="CCA25431.1"/>
    <property type="molecule type" value="Genomic_DNA"/>
</dbReference>
<evidence type="ECO:0000256" key="2">
    <source>
        <dbReference type="ARBA" id="ARBA00022448"/>
    </source>
</evidence>
<evidence type="ECO:0000256" key="4">
    <source>
        <dbReference type="SAM" id="MobiDB-lite"/>
    </source>
</evidence>
<feature type="region of interest" description="Disordered" evidence="4">
    <location>
        <begin position="1"/>
        <end position="39"/>
    </location>
</feature>
<proteinExistence type="predicted"/>
<keyword evidence="2" id="KW-0813">Transport</keyword>
<dbReference type="GO" id="GO:0006606">
    <property type="term" value="P:protein import into nucleus"/>
    <property type="evidence" value="ECO:0007669"/>
    <property type="project" value="TreeGrafter"/>
</dbReference>
<dbReference type="Gene3D" id="1.20.58.1380">
    <property type="match status" value="1"/>
</dbReference>
<dbReference type="PANTHER" id="PTHR13405">
    <property type="entry name" value="NUCLEAR PORE COMPLEX PROTEIN NUP133"/>
    <property type="match status" value="1"/>
</dbReference>
<dbReference type="GO" id="GO:0016973">
    <property type="term" value="P:poly(A)+ mRNA export from nucleus"/>
    <property type="evidence" value="ECO:0007669"/>
    <property type="project" value="TreeGrafter"/>
</dbReference>
<gene>
    <name evidence="5" type="primary">AlNc14C297G10324</name>
    <name evidence="5" type="ORF">ALNC14_115750</name>
</gene>
<evidence type="ECO:0000256" key="3">
    <source>
        <dbReference type="ARBA" id="ARBA00023242"/>
    </source>
</evidence>
<keyword evidence="3" id="KW-0539">Nucleus</keyword>
<feature type="compositionally biased region" description="Polar residues" evidence="4">
    <location>
        <begin position="10"/>
        <end position="24"/>
    </location>
</feature>
<comment type="subcellular location">
    <subcellularLocation>
        <location evidence="1">Nucleus</location>
    </subcellularLocation>
</comment>
<evidence type="ECO:0000256" key="1">
    <source>
        <dbReference type="ARBA" id="ARBA00004123"/>
    </source>
</evidence>
<dbReference type="PANTHER" id="PTHR13405:SF11">
    <property type="entry name" value="NUCLEAR PORE COMPLEX PROTEIN NUP133"/>
    <property type="match status" value="1"/>
</dbReference>